<dbReference type="Proteomes" id="UP001148662">
    <property type="component" value="Unassembled WGS sequence"/>
</dbReference>
<organism evidence="1 2">
    <name type="scientific">Phlebia brevispora</name>
    <dbReference type="NCBI Taxonomy" id="194682"/>
    <lineage>
        <taxon>Eukaryota</taxon>
        <taxon>Fungi</taxon>
        <taxon>Dikarya</taxon>
        <taxon>Basidiomycota</taxon>
        <taxon>Agaricomycotina</taxon>
        <taxon>Agaricomycetes</taxon>
        <taxon>Polyporales</taxon>
        <taxon>Meruliaceae</taxon>
        <taxon>Phlebia</taxon>
    </lineage>
</organism>
<name>A0ACC1S945_9APHY</name>
<dbReference type="EMBL" id="JANHOG010001587">
    <property type="protein sequence ID" value="KAJ3534711.1"/>
    <property type="molecule type" value="Genomic_DNA"/>
</dbReference>
<accession>A0ACC1S945</accession>
<proteinExistence type="predicted"/>
<gene>
    <name evidence="1" type="ORF">NM688_g7092</name>
</gene>
<sequence>MSKTRTSLVRVLIYVIRFLLTNPDVTPYAASSPDLLHVFCAYHYNLRYELYDGCDPTATTPVRAQELGDNDILCVEFLVASRTSLAHARTGFLATRVVRIAKAVYGAKN</sequence>
<protein>
    <submittedName>
        <fullName evidence="1">Uncharacterized protein</fullName>
    </submittedName>
</protein>
<reference evidence="1" key="1">
    <citation type="submission" date="2022-07" db="EMBL/GenBank/DDBJ databases">
        <title>Genome Sequence of Phlebia brevispora.</title>
        <authorList>
            <person name="Buettner E."/>
        </authorList>
    </citation>
    <scope>NUCLEOTIDE SEQUENCE</scope>
    <source>
        <strain evidence="1">MPL23</strain>
    </source>
</reference>
<keyword evidence="2" id="KW-1185">Reference proteome</keyword>
<evidence type="ECO:0000313" key="2">
    <source>
        <dbReference type="Proteomes" id="UP001148662"/>
    </source>
</evidence>
<comment type="caution">
    <text evidence="1">The sequence shown here is derived from an EMBL/GenBank/DDBJ whole genome shotgun (WGS) entry which is preliminary data.</text>
</comment>
<evidence type="ECO:0000313" key="1">
    <source>
        <dbReference type="EMBL" id="KAJ3534711.1"/>
    </source>
</evidence>